<evidence type="ECO:0000256" key="8">
    <source>
        <dbReference type="ARBA" id="ARBA00023136"/>
    </source>
</evidence>
<feature type="transmembrane region" description="Helical" evidence="12">
    <location>
        <begin position="110"/>
        <end position="132"/>
    </location>
</feature>
<evidence type="ECO:0000256" key="1">
    <source>
        <dbReference type="ARBA" id="ARBA00004141"/>
    </source>
</evidence>
<dbReference type="InterPro" id="IPR012187">
    <property type="entry name" value="Disulphide_bond_form_BdbC"/>
</dbReference>
<comment type="subcellular location">
    <subcellularLocation>
        <location evidence="1">Membrane</location>
        <topology evidence="1">Multi-pass membrane protein</topology>
    </subcellularLocation>
</comment>
<gene>
    <name evidence="13" type="ORF">K0U00_29505</name>
</gene>
<dbReference type="InterPro" id="IPR023380">
    <property type="entry name" value="DsbB-like_sf"/>
</dbReference>
<keyword evidence="3" id="KW-0813">Transport</keyword>
<evidence type="ECO:0000313" key="13">
    <source>
        <dbReference type="EMBL" id="MBW7458186.1"/>
    </source>
</evidence>
<keyword evidence="11" id="KW-0676">Redox-active center</keyword>
<evidence type="ECO:0000256" key="10">
    <source>
        <dbReference type="ARBA" id="ARBA00023186"/>
    </source>
</evidence>
<evidence type="ECO:0000256" key="12">
    <source>
        <dbReference type="SAM" id="Phobius"/>
    </source>
</evidence>
<evidence type="ECO:0000256" key="11">
    <source>
        <dbReference type="ARBA" id="ARBA00023284"/>
    </source>
</evidence>
<organism evidence="13 14">
    <name type="scientific">Paenibacillus sepulcri</name>
    <dbReference type="NCBI Taxonomy" id="359917"/>
    <lineage>
        <taxon>Bacteria</taxon>
        <taxon>Bacillati</taxon>
        <taxon>Bacillota</taxon>
        <taxon>Bacilli</taxon>
        <taxon>Bacillales</taxon>
        <taxon>Paenibacillaceae</taxon>
        <taxon>Paenibacillus</taxon>
    </lineage>
</organism>
<evidence type="ECO:0000256" key="4">
    <source>
        <dbReference type="ARBA" id="ARBA00022692"/>
    </source>
</evidence>
<evidence type="ECO:0000256" key="7">
    <source>
        <dbReference type="ARBA" id="ARBA00023002"/>
    </source>
</evidence>
<dbReference type="RefSeq" id="WP_210040749.1">
    <property type="nucleotide sequence ID" value="NZ_JBHLVU010000021.1"/>
</dbReference>
<dbReference type="SUPFAM" id="SSF158442">
    <property type="entry name" value="DsbB-like"/>
    <property type="match status" value="1"/>
</dbReference>
<protein>
    <submittedName>
        <fullName evidence="13">Disulfide bond formation protein B</fullName>
    </submittedName>
</protein>
<dbReference type="Pfam" id="PF02600">
    <property type="entry name" value="DsbB"/>
    <property type="match status" value="1"/>
</dbReference>
<comment type="caution">
    <text evidence="13">The sequence shown here is derived from an EMBL/GenBank/DDBJ whole genome shotgun (WGS) entry which is preliminary data.</text>
</comment>
<evidence type="ECO:0000256" key="9">
    <source>
        <dbReference type="ARBA" id="ARBA00023157"/>
    </source>
</evidence>
<dbReference type="PANTHER" id="PTHR43469">
    <property type="entry name" value="DISULFIDE FORMATION PROTEIN-RELATED"/>
    <property type="match status" value="1"/>
</dbReference>
<evidence type="ECO:0000256" key="2">
    <source>
        <dbReference type="ARBA" id="ARBA00007602"/>
    </source>
</evidence>
<dbReference type="Gene3D" id="1.20.1550.10">
    <property type="entry name" value="DsbB-like"/>
    <property type="match status" value="1"/>
</dbReference>
<evidence type="ECO:0000256" key="6">
    <source>
        <dbReference type="ARBA" id="ARBA00022989"/>
    </source>
</evidence>
<evidence type="ECO:0000256" key="3">
    <source>
        <dbReference type="ARBA" id="ARBA00022448"/>
    </source>
</evidence>
<dbReference type="PIRSF" id="PIRSF036659">
    <property type="entry name" value="BdbC"/>
    <property type="match status" value="1"/>
</dbReference>
<feature type="transmembrane region" description="Helical" evidence="12">
    <location>
        <begin position="65"/>
        <end position="84"/>
    </location>
</feature>
<keyword evidence="7" id="KW-0560">Oxidoreductase</keyword>
<dbReference type="EMBL" id="JAHZIK010001103">
    <property type="protein sequence ID" value="MBW7458186.1"/>
    <property type="molecule type" value="Genomic_DNA"/>
</dbReference>
<feature type="transmembrane region" description="Helical" evidence="12">
    <location>
        <begin position="40"/>
        <end position="58"/>
    </location>
</feature>
<reference evidence="13 14" key="1">
    <citation type="submission" date="2021-07" db="EMBL/GenBank/DDBJ databases">
        <title>Paenibacillus radiodurans sp. nov., isolated from the southeastern edge of Tengger Desert.</title>
        <authorList>
            <person name="Zhang G."/>
        </authorList>
    </citation>
    <scope>NUCLEOTIDE SEQUENCE [LARGE SCALE GENOMIC DNA]</scope>
    <source>
        <strain evidence="13 14">CCM 7311</strain>
    </source>
</reference>
<comment type="similarity">
    <text evidence="2">Belongs to the DsbB family. BdbC subfamily.</text>
</comment>
<dbReference type="Proteomes" id="UP001519887">
    <property type="component" value="Unassembled WGS sequence"/>
</dbReference>
<keyword evidence="6 12" id="KW-1133">Transmembrane helix</keyword>
<keyword evidence="14" id="KW-1185">Reference proteome</keyword>
<sequence>MQARLHALSLYFAWVVSLVAVGGSLYFSEVMGFEPCKLCWLQRICMYPLVYLLGRASYLNDRKIIGYALPLSILGGCISIYHVLEQKVPGFADILPCSSGIPCNTDYINWLGFITIPILALTAFILITVFLLMGRNRGTGIEETE</sequence>
<keyword evidence="9" id="KW-1015">Disulfide bond</keyword>
<keyword evidence="4 12" id="KW-0812">Transmembrane</keyword>
<dbReference type="InterPro" id="IPR003752">
    <property type="entry name" value="DiS_bond_form_DsbB/BdbC"/>
</dbReference>
<accession>A0ABS7CB78</accession>
<keyword evidence="5" id="KW-0249">Electron transport</keyword>
<feature type="transmembrane region" description="Helical" evidence="12">
    <location>
        <begin position="7"/>
        <end position="28"/>
    </location>
</feature>
<dbReference type="NCBIfam" id="NF002849">
    <property type="entry name" value="PRK03113.1"/>
    <property type="match status" value="1"/>
</dbReference>
<dbReference type="PANTHER" id="PTHR43469:SF1">
    <property type="entry name" value="SPBETA PROPHAGE-DERIVED DISULFIDE BOND FORMATION PROTEIN B"/>
    <property type="match status" value="1"/>
</dbReference>
<keyword evidence="10" id="KW-0143">Chaperone</keyword>
<evidence type="ECO:0000313" key="14">
    <source>
        <dbReference type="Proteomes" id="UP001519887"/>
    </source>
</evidence>
<evidence type="ECO:0000256" key="5">
    <source>
        <dbReference type="ARBA" id="ARBA00022982"/>
    </source>
</evidence>
<proteinExistence type="inferred from homology"/>
<keyword evidence="8 12" id="KW-0472">Membrane</keyword>
<name>A0ABS7CB78_9BACL</name>
<dbReference type="HAMAP" id="MF_00287">
    <property type="entry name" value="BdbC"/>
    <property type="match status" value="1"/>
</dbReference>